<evidence type="ECO:0000313" key="1">
    <source>
        <dbReference type="EMBL" id="CAA9522226.1"/>
    </source>
</evidence>
<feature type="non-terminal residue" evidence="1">
    <location>
        <position position="110"/>
    </location>
</feature>
<dbReference type="EMBL" id="CADCVS010000401">
    <property type="protein sequence ID" value="CAA9522226.1"/>
    <property type="molecule type" value="Genomic_DNA"/>
</dbReference>
<organism evidence="1">
    <name type="scientific">uncultured Solirubrobacteraceae bacterium</name>
    <dbReference type="NCBI Taxonomy" id="1162706"/>
    <lineage>
        <taxon>Bacteria</taxon>
        <taxon>Bacillati</taxon>
        <taxon>Actinomycetota</taxon>
        <taxon>Thermoleophilia</taxon>
        <taxon>Solirubrobacterales</taxon>
        <taxon>Solirubrobacteraceae</taxon>
        <taxon>environmental samples</taxon>
    </lineage>
</organism>
<reference evidence="1" key="1">
    <citation type="submission" date="2020-02" db="EMBL/GenBank/DDBJ databases">
        <authorList>
            <person name="Meier V. D."/>
        </authorList>
    </citation>
    <scope>NUCLEOTIDE SEQUENCE</scope>
    <source>
        <strain evidence="1">AVDCRST_MAG30</strain>
    </source>
</reference>
<accession>A0A6J4THK7</accession>
<protein>
    <submittedName>
        <fullName evidence="1">Uncharacterized protein</fullName>
    </submittedName>
</protein>
<proteinExistence type="predicted"/>
<name>A0A6J4THK7_9ACTN</name>
<sequence length="110" mass="12238">MCDPGPLLRYVGRMDDDNAGDSFRDRIARQGEDALGKLAQDLLENPLVNSTISRAFEARERAVQAQEAAMGALNLPSAADIERLTRRLRSVSQRLEGIEDGVDRLDQRLE</sequence>
<gene>
    <name evidence="1" type="ORF">AVDCRST_MAG30-3115</name>
</gene>
<dbReference type="AlphaFoldDB" id="A0A6J4THK7"/>